<evidence type="ECO:0000313" key="2">
    <source>
        <dbReference type="Proteomes" id="UP000828048"/>
    </source>
</evidence>
<accession>A0ACB7Y3U4</accession>
<protein>
    <submittedName>
        <fullName evidence="1">Uncharacterized protein</fullName>
    </submittedName>
</protein>
<gene>
    <name evidence="1" type="ORF">Vadar_031242</name>
</gene>
<reference evidence="1 2" key="1">
    <citation type="journal article" date="2021" name="Hortic Res">
        <title>High-quality reference genome and annotation aids understanding of berry development for evergreen blueberry (Vaccinium darrowii).</title>
        <authorList>
            <person name="Yu J."/>
            <person name="Hulse-Kemp A.M."/>
            <person name="Babiker E."/>
            <person name="Staton M."/>
        </authorList>
    </citation>
    <scope>NUCLEOTIDE SEQUENCE [LARGE SCALE GENOMIC DNA]</scope>
    <source>
        <strain evidence="2">cv. NJ 8807/NJ 8810</strain>
        <tissue evidence="1">Young leaf</tissue>
    </source>
</reference>
<evidence type="ECO:0000313" key="1">
    <source>
        <dbReference type="EMBL" id="KAH7847878.1"/>
    </source>
</evidence>
<name>A0ACB7Y3U4_9ERIC</name>
<sequence length="1475" mass="163694">MADEQPTVAGRRRSRGSVSSSRAEALERLKSLRRGEGSRSEYQIKMEDPIYDTVADDEYDALIAKRREEFGGFIVDDNGLGYGDEGQEEDWTRAGVLLSDESEGEMERPNRQKKKTEKKDPPPKKPSALSNAAALMGKQRLSNMFTTSAFNKKSGNSKDDKGNNLSCDSIVDDVIAEFAPDESDRQRRRRGHSSLSLGVVKTTSMSIKKENPSLDSVDWTGKAEFSRGSSNGECNIEVAKESDSIREAETGMDLDTKIGGDSDLQLVECSTKESGAEESLVNGFEAKVEPAVNEGVFTLNATIKEEKNPALSATAGWQAVRSAGNGSIGLDGSGTNPTLNSEEKPDFELDSDGSLPFYILDAHEEFYGANMGNVYLFGKVKAGSTYCSCCVIVKNMQRCVYAIPNGSLFQNDLIMKLEKDVEESLISPTLFRTKLQEMASGLKSEIAKQLLDRNVSSFSMAPVKRSYAFERPDIPIGENYALKINYPFRDPPLPSDLKGELFSALLGTHNSALELFLIKRKIKGPSWLSISKFSNCPAQRVSWCKFEVVVDCPKDIQISISSKNTAVIPPVVVTAINLKTILSEKQNVNEIVSASIICCHKAKVDTPTLASEWTRSGMLSHFSIVRKLDGGIFPMGFTKEVNDRNSLSGPNVISIESRQACRVPSNMWSKIGRLKRSAMPKLTKGSRVFGSGASPGIMSCIAGRLLCDTFLSSRELLREVSYSLTHLAKTQLKKDRKEIAPHDIRLKFQSSESLMELIECSETDAWLSVELMFHLSILPLTRQLTNTSGNLWGKTLQGARAQRVEYLLLHAFHAKKYIVPDKFSPYPKETKVMKRKVNDAEEKEIDGLDVDNANFENDSTNGDHGKAKKGPSYAGGLEYNICFTTVERPANGSVPRLPSSKKTGVLPELLKNLVERRRQVKSWLKNASGLKAQQLDIQQQALKLTANSMYGCLGFSNSRFYAKPLAELITLQGREILQSTVDQVQNHLNLEVIYGDTDSIMIYTGLDDIGKAKVIAGKVIQEVNKKYRCLEIDLDGLYKRMLLLKKKKYAAVKVQFKDGTLHEDIERKGLDMVRRDWSLLSKKLGDFCLDQILSGGSCEDVVESIHKKLMEVQQEMRNGQVPLEEYVITKSLTRPPEAYPDAKNQPHVEVALRLKRNGHTTGCSAGDTVPYVICCEQGASSDTSTGIAQRARHPDELTRANGKWMVDIDYYLSQQIHPVVSRLCASIQGTSPARLADCLGLDSSKFQSKSSEGVDNNACSLLLCGVNDDERYRGCEPLTLSCPSCSGTFECPTVLSSIRALISDKKTDLKAEESSQSFWHKLHCPKCPDEGDVGRISPALISNQVKRQAEGFISLYYKGLMTCDDETCKYTTRSLNLRVIGDSERGTVCPNYPRCNGHLIRKYSEADLYKQLTYFCHVLDTVRCIEKVEHNLRIPVEKELARIRPLVDLAASTAQKIRDRCAFGWVQLKDLIVTI</sequence>
<dbReference type="EMBL" id="CM037155">
    <property type="protein sequence ID" value="KAH7847878.1"/>
    <property type="molecule type" value="Genomic_DNA"/>
</dbReference>
<comment type="caution">
    <text evidence="1">The sequence shown here is derived from an EMBL/GenBank/DDBJ whole genome shotgun (WGS) entry which is preliminary data.</text>
</comment>
<dbReference type="Proteomes" id="UP000828048">
    <property type="component" value="Chromosome 5"/>
</dbReference>
<keyword evidence="2" id="KW-1185">Reference proteome</keyword>
<organism evidence="1 2">
    <name type="scientific">Vaccinium darrowii</name>
    <dbReference type="NCBI Taxonomy" id="229202"/>
    <lineage>
        <taxon>Eukaryota</taxon>
        <taxon>Viridiplantae</taxon>
        <taxon>Streptophyta</taxon>
        <taxon>Embryophyta</taxon>
        <taxon>Tracheophyta</taxon>
        <taxon>Spermatophyta</taxon>
        <taxon>Magnoliopsida</taxon>
        <taxon>eudicotyledons</taxon>
        <taxon>Gunneridae</taxon>
        <taxon>Pentapetalae</taxon>
        <taxon>asterids</taxon>
        <taxon>Ericales</taxon>
        <taxon>Ericaceae</taxon>
        <taxon>Vaccinioideae</taxon>
        <taxon>Vaccinieae</taxon>
        <taxon>Vaccinium</taxon>
    </lineage>
</organism>
<proteinExistence type="predicted"/>